<dbReference type="PANTHER" id="PTHR44591">
    <property type="entry name" value="STRESS RESPONSE REGULATOR PROTEIN 1"/>
    <property type="match status" value="1"/>
</dbReference>
<dbReference type="Pfam" id="PF00072">
    <property type="entry name" value="Response_reg"/>
    <property type="match status" value="1"/>
</dbReference>
<dbReference type="SMART" id="SM00448">
    <property type="entry name" value="REC"/>
    <property type="match status" value="1"/>
</dbReference>
<evidence type="ECO:0000259" key="3">
    <source>
        <dbReference type="PROSITE" id="PS50110"/>
    </source>
</evidence>
<reference evidence="4 5" key="1">
    <citation type="submission" date="2016-03" db="EMBL/GenBank/DDBJ databases">
        <authorList>
            <person name="Ploux O."/>
        </authorList>
    </citation>
    <scope>NUCLEOTIDE SEQUENCE [LARGE SCALE GENOMIC DNA]</scope>
    <source>
        <strain evidence="4 5">R-45370</strain>
    </source>
</reference>
<dbReference type="Proteomes" id="UP000078476">
    <property type="component" value="Unassembled WGS sequence"/>
</dbReference>
<organism evidence="4 5">
    <name type="scientific">Methylomonas lenta</name>
    <dbReference type="NCBI Taxonomy" id="980561"/>
    <lineage>
        <taxon>Bacteria</taxon>
        <taxon>Pseudomonadati</taxon>
        <taxon>Pseudomonadota</taxon>
        <taxon>Gammaproteobacteria</taxon>
        <taxon>Methylococcales</taxon>
        <taxon>Methylococcaceae</taxon>
        <taxon>Methylomonas</taxon>
    </lineage>
</organism>
<dbReference type="SUPFAM" id="SSF52172">
    <property type="entry name" value="CheY-like"/>
    <property type="match status" value="1"/>
</dbReference>
<dbReference type="OrthoDB" id="9806105at2"/>
<evidence type="ECO:0000256" key="2">
    <source>
        <dbReference type="PROSITE-ProRule" id="PRU00169"/>
    </source>
</evidence>
<name>A0A177NQF2_9GAMM</name>
<dbReference type="PANTHER" id="PTHR44591:SF3">
    <property type="entry name" value="RESPONSE REGULATORY DOMAIN-CONTAINING PROTEIN"/>
    <property type="match status" value="1"/>
</dbReference>
<dbReference type="AlphaFoldDB" id="A0A177NQF2"/>
<dbReference type="Gene3D" id="3.40.50.2300">
    <property type="match status" value="1"/>
</dbReference>
<feature type="domain" description="Response regulatory" evidence="3">
    <location>
        <begin position="6"/>
        <end position="122"/>
    </location>
</feature>
<dbReference type="InterPro" id="IPR001789">
    <property type="entry name" value="Sig_transdc_resp-reg_receiver"/>
</dbReference>
<accession>A0A177NQF2</accession>
<proteinExistence type="predicted"/>
<comment type="caution">
    <text evidence="4">The sequence shown here is derived from an EMBL/GenBank/DDBJ whole genome shotgun (WGS) entry which is preliminary data.</text>
</comment>
<keyword evidence="1 2" id="KW-0597">Phosphoprotein</keyword>
<evidence type="ECO:0000256" key="1">
    <source>
        <dbReference type="ARBA" id="ARBA00022553"/>
    </source>
</evidence>
<dbReference type="STRING" id="980561.A1359_03685"/>
<feature type="modified residue" description="4-aspartylphosphate" evidence="2">
    <location>
        <position position="55"/>
    </location>
</feature>
<dbReference type="InterPro" id="IPR050595">
    <property type="entry name" value="Bact_response_regulator"/>
</dbReference>
<dbReference type="GO" id="GO:0000160">
    <property type="term" value="P:phosphorelay signal transduction system"/>
    <property type="evidence" value="ECO:0007669"/>
    <property type="project" value="InterPro"/>
</dbReference>
<protein>
    <submittedName>
        <fullName evidence="4">Response regulator receiver protein</fullName>
    </submittedName>
</protein>
<gene>
    <name evidence="4" type="ORF">A1359_03685</name>
</gene>
<evidence type="ECO:0000313" key="4">
    <source>
        <dbReference type="EMBL" id="OAI20121.1"/>
    </source>
</evidence>
<keyword evidence="5" id="KW-1185">Reference proteome</keyword>
<dbReference type="InterPro" id="IPR011006">
    <property type="entry name" value="CheY-like_superfamily"/>
</dbReference>
<evidence type="ECO:0000313" key="5">
    <source>
        <dbReference type="Proteomes" id="UP000078476"/>
    </source>
</evidence>
<sequence length="124" mass="13592">MKMPKKILVTDDDPLNRKLEVTLLQTYGYQVCSVASGQATLEQVALDPPDLILLDLMMPGMDGFEVVRHLKADPASAEIPIIMVTALDDDGSRARLAAAEVFDIITKPLDRWALQACINKLLGD</sequence>
<dbReference type="EMBL" id="LUUI01000055">
    <property type="protein sequence ID" value="OAI20121.1"/>
    <property type="molecule type" value="Genomic_DNA"/>
</dbReference>
<dbReference type="PROSITE" id="PS50110">
    <property type="entry name" value="RESPONSE_REGULATORY"/>
    <property type="match status" value="1"/>
</dbReference>